<evidence type="ECO:0000256" key="2">
    <source>
        <dbReference type="ARBA" id="ARBA00022676"/>
    </source>
</evidence>
<evidence type="ECO:0000259" key="8">
    <source>
        <dbReference type="Pfam" id="PF00535"/>
    </source>
</evidence>
<dbReference type="RefSeq" id="WP_138840096.1">
    <property type="nucleotide sequence ID" value="NZ_VCPD01000001.1"/>
</dbReference>
<dbReference type="InterPro" id="IPR050256">
    <property type="entry name" value="Glycosyltransferase_2"/>
</dbReference>
<feature type="domain" description="Glycosyltransferase 2-like" evidence="8">
    <location>
        <begin position="14"/>
        <end position="176"/>
    </location>
</feature>
<dbReference type="CDD" id="cd04187">
    <property type="entry name" value="DPM1_like_bac"/>
    <property type="match status" value="1"/>
</dbReference>
<sequence>MRTNGTAGVGASVSIVVPCFNEEEVLPAASERLLGLADRAKGYEFEFIFVDDGSSDGTLGFLRRLADKDDRVRVLTFSRNFGHQIAVSAGIDAATGDCAVLIDADLQDPPEVVLRMLEKWREGFDVVYGVRESRPGETHFKRGSARIFYRLLNRLSDVPIPLDTGDFRLMSRPVVEVLKTMPEKHRFVRGMVAWAGFRQYALPYEREERRAGVSKYPLRKMIQFASDGIVSFSSKPLRLATNLGLLASGLAIVGIFYALAMRIFTSIWVEGWTALMIAVLFIGGVQLISLGVIGEYIGRVYEETKKRPLYIVRERIGFPDAAAEQDAAKTPAESGAG</sequence>
<evidence type="ECO:0000313" key="9">
    <source>
        <dbReference type="EMBL" id="TMV10038.1"/>
    </source>
</evidence>
<dbReference type="PANTHER" id="PTHR48090">
    <property type="entry name" value="UNDECAPRENYL-PHOSPHATE 4-DEOXY-4-FORMAMIDO-L-ARABINOSE TRANSFERASE-RELATED"/>
    <property type="match status" value="1"/>
</dbReference>
<keyword evidence="2" id="KW-0328">Glycosyltransferase</keyword>
<keyword evidence="10" id="KW-1185">Reference proteome</keyword>
<name>A0ABY2X3V3_9RHOB</name>
<evidence type="ECO:0000256" key="1">
    <source>
        <dbReference type="ARBA" id="ARBA00004141"/>
    </source>
</evidence>
<evidence type="ECO:0000256" key="5">
    <source>
        <dbReference type="ARBA" id="ARBA00022989"/>
    </source>
</evidence>
<dbReference type="InterPro" id="IPR029044">
    <property type="entry name" value="Nucleotide-diphossugar_trans"/>
</dbReference>
<dbReference type="Gene3D" id="3.90.550.10">
    <property type="entry name" value="Spore Coat Polysaccharide Biosynthesis Protein SpsA, Chain A"/>
    <property type="match status" value="1"/>
</dbReference>
<feature type="transmembrane region" description="Helical" evidence="7">
    <location>
        <begin position="272"/>
        <end position="297"/>
    </location>
</feature>
<dbReference type="Pfam" id="PF00535">
    <property type="entry name" value="Glycos_transf_2"/>
    <property type="match status" value="1"/>
</dbReference>
<organism evidence="9 10">
    <name type="scientific">Ruegeria sediminis</name>
    <dbReference type="NCBI Taxonomy" id="2583820"/>
    <lineage>
        <taxon>Bacteria</taxon>
        <taxon>Pseudomonadati</taxon>
        <taxon>Pseudomonadota</taxon>
        <taxon>Alphaproteobacteria</taxon>
        <taxon>Rhodobacterales</taxon>
        <taxon>Roseobacteraceae</taxon>
        <taxon>Ruegeria</taxon>
    </lineage>
</organism>
<evidence type="ECO:0000256" key="7">
    <source>
        <dbReference type="SAM" id="Phobius"/>
    </source>
</evidence>
<keyword evidence="5 7" id="KW-1133">Transmembrane helix</keyword>
<evidence type="ECO:0000256" key="6">
    <source>
        <dbReference type="ARBA" id="ARBA00023136"/>
    </source>
</evidence>
<dbReference type="SUPFAM" id="SSF53448">
    <property type="entry name" value="Nucleotide-diphospho-sugar transferases"/>
    <property type="match status" value="1"/>
</dbReference>
<accession>A0ABY2X3V3</accession>
<evidence type="ECO:0000256" key="3">
    <source>
        <dbReference type="ARBA" id="ARBA00022679"/>
    </source>
</evidence>
<keyword evidence="6 7" id="KW-0472">Membrane</keyword>
<keyword evidence="4 7" id="KW-0812">Transmembrane</keyword>
<dbReference type="InterPro" id="IPR001173">
    <property type="entry name" value="Glyco_trans_2-like"/>
</dbReference>
<reference evidence="9 10" key="1">
    <citation type="submission" date="2019-05" db="EMBL/GenBank/DDBJ databases">
        <title>Ruegeria sp. nov., isolated from tidal flat.</title>
        <authorList>
            <person name="Kim W."/>
        </authorList>
    </citation>
    <scope>NUCLEOTIDE SEQUENCE [LARGE SCALE GENOMIC DNA]</scope>
    <source>
        <strain evidence="9 10">CAU 1488</strain>
    </source>
</reference>
<feature type="transmembrane region" description="Helical" evidence="7">
    <location>
        <begin position="239"/>
        <end position="260"/>
    </location>
</feature>
<proteinExistence type="predicted"/>
<dbReference type="EMBL" id="VCPD01000001">
    <property type="protein sequence ID" value="TMV10038.1"/>
    <property type="molecule type" value="Genomic_DNA"/>
</dbReference>
<evidence type="ECO:0000256" key="4">
    <source>
        <dbReference type="ARBA" id="ARBA00022692"/>
    </source>
</evidence>
<protein>
    <submittedName>
        <fullName evidence="9">Glycosyltransferase family 2 protein</fullName>
    </submittedName>
</protein>
<comment type="caution">
    <text evidence="9">The sequence shown here is derived from an EMBL/GenBank/DDBJ whole genome shotgun (WGS) entry which is preliminary data.</text>
</comment>
<dbReference type="Proteomes" id="UP001193035">
    <property type="component" value="Unassembled WGS sequence"/>
</dbReference>
<keyword evidence="3" id="KW-0808">Transferase</keyword>
<comment type="subcellular location">
    <subcellularLocation>
        <location evidence="1">Membrane</location>
        <topology evidence="1">Multi-pass membrane protein</topology>
    </subcellularLocation>
</comment>
<gene>
    <name evidence="9" type="ORF">FGK63_02975</name>
</gene>
<evidence type="ECO:0000313" key="10">
    <source>
        <dbReference type="Proteomes" id="UP001193035"/>
    </source>
</evidence>
<dbReference type="PANTHER" id="PTHR48090:SF1">
    <property type="entry name" value="PROPHAGE BACTOPRENOL GLUCOSYL TRANSFERASE HOMOLOG"/>
    <property type="match status" value="1"/>
</dbReference>